<keyword evidence="3" id="KW-1185">Reference proteome</keyword>
<proteinExistence type="predicted"/>
<dbReference type="AlphaFoldDB" id="A0A238JYC9"/>
<gene>
    <name evidence="2" type="ORF">PEV8663_00554</name>
</gene>
<evidence type="ECO:0000313" key="3">
    <source>
        <dbReference type="Proteomes" id="UP000220836"/>
    </source>
</evidence>
<protein>
    <submittedName>
        <fullName evidence="2">Helix-turn-helix domain protein</fullName>
    </submittedName>
</protein>
<dbReference type="Proteomes" id="UP000220836">
    <property type="component" value="Unassembled WGS sequence"/>
</dbReference>
<dbReference type="Pfam" id="PF12728">
    <property type="entry name" value="HTH_17"/>
    <property type="match status" value="1"/>
</dbReference>
<reference evidence="2 3" key="1">
    <citation type="submission" date="2017-05" db="EMBL/GenBank/DDBJ databases">
        <authorList>
            <person name="Song R."/>
            <person name="Chenine A.L."/>
            <person name="Ruprecht R.M."/>
        </authorList>
    </citation>
    <scope>NUCLEOTIDE SEQUENCE [LARGE SCALE GENOMIC DNA]</scope>
    <source>
        <strain evidence="2 3">CECT 8663</strain>
    </source>
</reference>
<evidence type="ECO:0000259" key="1">
    <source>
        <dbReference type="Pfam" id="PF12728"/>
    </source>
</evidence>
<dbReference type="InterPro" id="IPR041657">
    <property type="entry name" value="HTH_17"/>
</dbReference>
<organism evidence="2 3">
    <name type="scientific">Pelagimonas varians</name>
    <dbReference type="NCBI Taxonomy" id="696760"/>
    <lineage>
        <taxon>Bacteria</taxon>
        <taxon>Pseudomonadati</taxon>
        <taxon>Pseudomonadota</taxon>
        <taxon>Alphaproteobacteria</taxon>
        <taxon>Rhodobacterales</taxon>
        <taxon>Roseobacteraceae</taxon>
        <taxon>Pelagimonas</taxon>
    </lineage>
</organism>
<accession>A0A238JYC9</accession>
<feature type="domain" description="Helix-turn-helix" evidence="1">
    <location>
        <begin position="42"/>
        <end position="83"/>
    </location>
</feature>
<evidence type="ECO:0000313" key="2">
    <source>
        <dbReference type="EMBL" id="SMX35671.1"/>
    </source>
</evidence>
<dbReference type="RefSeq" id="WP_170125781.1">
    <property type="nucleotide sequence ID" value="NZ_FXYH01000002.1"/>
</dbReference>
<dbReference type="EMBL" id="FXYH01000002">
    <property type="protein sequence ID" value="SMX35671.1"/>
    <property type="molecule type" value="Genomic_DNA"/>
</dbReference>
<name>A0A238JYC9_9RHOB</name>
<sequence length="85" mass="9807">MADISEPMMVVPLAVAEEMRLMREQIEALTEAVRPILQDAEWLSVNDAADKFKVNRNTINRWVQEDRFMAKGSGSSRRVKEKDRT</sequence>